<dbReference type="GeneID" id="31409564"/>
<sequence length="431" mass="48932">MTVSERITKHSVKVNGGSGVLVNTMSLDYSYVLTADHVLEDNDSANVVYNFRGEQLHIINVKRYPDVASRVEFDCALIQIEYIPNVEQFTLPSTLLEHRANLQIAGFPTSERQSTTPLKHYDGHMTSVHDEVITFTIDGIPGRDSIEGMSGGGVYHVKDNQPYLVGVECQMDSDHPELQFGRVQCRSLSRFEEIIRLYDLVPMVPSFLECFSRLKNNLFDFNVIEPRNVEGLHTALLEVADALVERGMPAPYTLMNQYKEQLLITEDKLEDIKDKNLWVSYFEFLIICILIDGVANANMEYIKSLERKRKILYSSDSKNWMRRLQDILLVAKNTLDKNGTMVITSPEDGADMQPSGLYTERIIKNIASVPSSGPFIKIDNAVDSVYKSFVVVHLNGLRKTCIVNREDDFGLLQGTNELLTLFRDSYNEIIK</sequence>
<accession>A0A0H3NTM2</accession>
<dbReference type="RefSeq" id="WP_005164591.1">
    <property type="nucleotide sequence ID" value="NC_017564.1"/>
</dbReference>
<dbReference type="Gene3D" id="2.40.10.10">
    <property type="entry name" value="Trypsin-like serine proteases"/>
    <property type="match status" value="2"/>
</dbReference>
<dbReference type="InterPro" id="IPR043504">
    <property type="entry name" value="Peptidase_S1_PA_chymotrypsin"/>
</dbReference>
<feature type="domain" description="ABC-three component systems C-terminal" evidence="1">
    <location>
        <begin position="185"/>
        <end position="402"/>
    </location>
</feature>
<protein>
    <recommendedName>
        <fullName evidence="1">ABC-three component systems C-terminal domain-containing protein</fullName>
    </recommendedName>
</protein>
<dbReference type="AlphaFoldDB" id="A0A0H3NTM2"/>
<evidence type="ECO:0000313" key="3">
    <source>
        <dbReference type="Proteomes" id="UP000008084"/>
    </source>
</evidence>
<dbReference type="InterPro" id="IPR046916">
    <property type="entry name" value="ABC-3C_CTD4"/>
</dbReference>
<dbReference type="Pfam" id="PF13365">
    <property type="entry name" value="Trypsin_2"/>
    <property type="match status" value="1"/>
</dbReference>
<organism evidence="2 3">
    <name type="scientific">Yersinia enterocolitica subsp. palearctica serotype O:3 (strain DSM 13030 / CIP 106945 / Y11)</name>
    <dbReference type="NCBI Taxonomy" id="930944"/>
    <lineage>
        <taxon>Bacteria</taxon>
        <taxon>Pseudomonadati</taxon>
        <taxon>Pseudomonadota</taxon>
        <taxon>Gammaproteobacteria</taxon>
        <taxon>Enterobacterales</taxon>
        <taxon>Yersiniaceae</taxon>
        <taxon>Yersinia</taxon>
    </lineage>
</organism>
<dbReference type="InterPro" id="IPR009003">
    <property type="entry name" value="Peptidase_S1_PA"/>
</dbReference>
<dbReference type="Proteomes" id="UP000008084">
    <property type="component" value="Chromosome"/>
</dbReference>
<dbReference type="PATRIC" id="fig|930944.6.peg.1500"/>
<dbReference type="Pfam" id="PF20280">
    <property type="entry name" value="CTD4"/>
    <property type="match status" value="1"/>
</dbReference>
<gene>
    <name evidence="2" type="ordered locus">Y11_15101</name>
</gene>
<reference evidence="2 3" key="1">
    <citation type="journal article" date="2011" name="J. Bacteriol.">
        <title>Complete genome sequence of Yersinia enterocolitica subsp. palearctica serogroup O:3.</title>
        <authorList>
            <person name="Batzilla J."/>
            <person name="Hoper D."/>
            <person name="Antonenka U."/>
            <person name="Heesemann J."/>
            <person name="Rakin A."/>
        </authorList>
    </citation>
    <scope>NUCLEOTIDE SEQUENCE [LARGE SCALE GENOMIC DNA]</scope>
    <source>
        <strain evidence="3">DSM 13030 / CIP 106945 / Y11</strain>
    </source>
</reference>
<proteinExistence type="predicted"/>
<dbReference type="KEGG" id="yey:Y11_15101"/>
<evidence type="ECO:0000313" key="2">
    <source>
        <dbReference type="EMBL" id="CBY26671.1"/>
    </source>
</evidence>
<dbReference type="HOGENOM" id="CLU_628130_0_0_6"/>
<evidence type="ECO:0000259" key="1">
    <source>
        <dbReference type="Pfam" id="PF20280"/>
    </source>
</evidence>
<name>A0A0H3NTM2_YERE1</name>
<dbReference type="SUPFAM" id="SSF50494">
    <property type="entry name" value="Trypsin-like serine proteases"/>
    <property type="match status" value="1"/>
</dbReference>
<dbReference type="EMBL" id="FR729477">
    <property type="protein sequence ID" value="CBY26671.1"/>
    <property type="molecule type" value="Genomic_DNA"/>
</dbReference>